<dbReference type="REBASE" id="764389">
    <property type="entry name" value="V.NspVAORF16155P"/>
</dbReference>
<keyword evidence="8" id="KW-1185">Reference proteome</keyword>
<evidence type="ECO:0000313" key="7">
    <source>
        <dbReference type="EMBL" id="WNM60160.1"/>
    </source>
</evidence>
<dbReference type="EMBL" id="CP116967">
    <property type="protein sequence ID" value="WNM60160.1"/>
    <property type="molecule type" value="Genomic_DNA"/>
</dbReference>
<dbReference type="Gene3D" id="3.40.960.10">
    <property type="entry name" value="VSR Endonuclease"/>
    <property type="match status" value="1"/>
</dbReference>
<keyword evidence="5" id="KW-0234">DNA repair</keyword>
<evidence type="ECO:0000256" key="1">
    <source>
        <dbReference type="ARBA" id="ARBA00022722"/>
    </source>
</evidence>
<dbReference type="KEGG" id="nall:PP769_16170"/>
<name>A0AA96GH42_9BACT</name>
<accession>A0AA96GH42</accession>
<keyword evidence="3" id="KW-0227">DNA damage</keyword>
<evidence type="ECO:0000256" key="6">
    <source>
        <dbReference type="ARBA" id="ARBA00029466"/>
    </source>
</evidence>
<dbReference type="InterPro" id="IPR011335">
    <property type="entry name" value="Restrct_endonuc-II-like"/>
</dbReference>
<evidence type="ECO:0000313" key="8">
    <source>
        <dbReference type="Proteomes" id="UP001302719"/>
    </source>
</evidence>
<keyword evidence="2 7" id="KW-0255">Endonuclease</keyword>
<comment type="similarity">
    <text evidence="6">Belongs to the Vsr family.</text>
</comment>
<evidence type="ECO:0000256" key="5">
    <source>
        <dbReference type="ARBA" id="ARBA00023204"/>
    </source>
</evidence>
<organism evidence="7 8">
    <name type="scientific">Candidatus Nitrospira allomarina</name>
    <dbReference type="NCBI Taxonomy" id="3020900"/>
    <lineage>
        <taxon>Bacteria</taxon>
        <taxon>Pseudomonadati</taxon>
        <taxon>Nitrospirota</taxon>
        <taxon>Nitrospiria</taxon>
        <taxon>Nitrospirales</taxon>
        <taxon>Nitrospiraceae</taxon>
        <taxon>Nitrospira</taxon>
    </lineage>
</organism>
<dbReference type="GO" id="GO:0016787">
    <property type="term" value="F:hydrolase activity"/>
    <property type="evidence" value="ECO:0007669"/>
    <property type="project" value="UniProtKB-KW"/>
</dbReference>
<evidence type="ECO:0000256" key="3">
    <source>
        <dbReference type="ARBA" id="ARBA00022763"/>
    </source>
</evidence>
<keyword evidence="1" id="KW-0540">Nuclease</keyword>
<dbReference type="CDD" id="cd00221">
    <property type="entry name" value="Vsr"/>
    <property type="match status" value="1"/>
</dbReference>
<sequence length="123" mass="14813">MNTGPERKVRSILHRMGYRFRLHRKDLPGKPDIILPKYETVVFVHGCFWHRHKGCKDATLPKTRQNFWGNKLEGNVTRDRAKERALRKLKWRVIIVWECETKNLEKISVRLRNLLAPRRLLQF</sequence>
<dbReference type="Proteomes" id="UP001302719">
    <property type="component" value="Chromosome"/>
</dbReference>
<proteinExistence type="inferred from homology"/>
<protein>
    <submittedName>
        <fullName evidence="7">DNA mismatch endonuclease Vsr</fullName>
    </submittedName>
</protein>
<evidence type="ECO:0000256" key="2">
    <source>
        <dbReference type="ARBA" id="ARBA00022759"/>
    </source>
</evidence>
<dbReference type="PIRSF" id="PIRSF018267">
    <property type="entry name" value="VSR_endonuc"/>
    <property type="match status" value="1"/>
</dbReference>
<reference evidence="7 8" key="1">
    <citation type="submission" date="2023-01" db="EMBL/GenBank/DDBJ databases">
        <title>Cultivation and genomic characterization of new, ubiquitous marine nitrite-oxidizing bacteria from the Nitrospirales.</title>
        <authorList>
            <person name="Mueller A.J."/>
            <person name="Daebeler A."/>
            <person name="Herbold C.W."/>
            <person name="Kirkegaard R.H."/>
            <person name="Daims H."/>
        </authorList>
    </citation>
    <scope>NUCLEOTIDE SEQUENCE [LARGE SCALE GENOMIC DNA]</scope>
    <source>
        <strain evidence="7 8">VA</strain>
    </source>
</reference>
<dbReference type="RefSeq" id="WP_376753455.1">
    <property type="nucleotide sequence ID" value="NZ_CP116967.1"/>
</dbReference>
<dbReference type="NCBIfam" id="TIGR00632">
    <property type="entry name" value="vsr"/>
    <property type="match status" value="1"/>
</dbReference>
<dbReference type="GO" id="GO:0004519">
    <property type="term" value="F:endonuclease activity"/>
    <property type="evidence" value="ECO:0007669"/>
    <property type="project" value="UniProtKB-KW"/>
</dbReference>
<evidence type="ECO:0000256" key="4">
    <source>
        <dbReference type="ARBA" id="ARBA00022801"/>
    </source>
</evidence>
<dbReference type="InterPro" id="IPR004603">
    <property type="entry name" value="DNA_mismatch_endonuc_vsr"/>
</dbReference>
<dbReference type="SUPFAM" id="SSF52980">
    <property type="entry name" value="Restriction endonuclease-like"/>
    <property type="match status" value="1"/>
</dbReference>
<gene>
    <name evidence="7" type="primary">vsr</name>
    <name evidence="7" type="ORF">PP769_16170</name>
</gene>
<keyword evidence="4" id="KW-0378">Hydrolase</keyword>
<dbReference type="AlphaFoldDB" id="A0AA96GH42"/>
<dbReference type="Pfam" id="PF03852">
    <property type="entry name" value="Vsr"/>
    <property type="match status" value="1"/>
</dbReference>
<dbReference type="GO" id="GO:0006298">
    <property type="term" value="P:mismatch repair"/>
    <property type="evidence" value="ECO:0007669"/>
    <property type="project" value="InterPro"/>
</dbReference>